<feature type="domain" description="Mor transcription activator" evidence="1">
    <location>
        <begin position="53"/>
        <end position="128"/>
    </location>
</feature>
<reference evidence="3" key="1">
    <citation type="submission" date="2016-11" db="EMBL/GenBank/DDBJ databases">
        <authorList>
            <person name="Varghese N."/>
            <person name="Submissions S."/>
        </authorList>
    </citation>
    <scope>NUCLEOTIDE SEQUENCE [LARGE SCALE GENOMIC DNA]</scope>
    <source>
        <strain evidence="3">DSM 17456</strain>
    </source>
</reference>
<gene>
    <name evidence="2" type="ORF">SAMN02745161_2341</name>
</gene>
<dbReference type="RefSeq" id="WP_074217120.1">
    <property type="nucleotide sequence ID" value="NZ_FSRG01000006.1"/>
</dbReference>
<dbReference type="OrthoDB" id="5465082at2"/>
<proteinExistence type="predicted"/>
<dbReference type="SUPFAM" id="SSF46689">
    <property type="entry name" value="Homeodomain-like"/>
    <property type="match status" value="1"/>
</dbReference>
<dbReference type="Proteomes" id="UP000184694">
    <property type="component" value="Unassembled WGS sequence"/>
</dbReference>
<evidence type="ECO:0000313" key="2">
    <source>
        <dbReference type="EMBL" id="SIO25873.1"/>
    </source>
</evidence>
<sequence length="140" mass="15657">MQDKQAQLPAMAQELADVIGVEKTMKLVEGKRKTKSRSLYVPSPSRMNKSHWLVQTIGQEAAQELAQEYAGEPLTIPKCSSFIKLERNKKIVQMRQQGIRYQDIADNLGMTVSAVKMVYSRWMSAHREHHGGGVSISGTA</sequence>
<dbReference type="EMBL" id="FSRG01000006">
    <property type="protein sequence ID" value="SIO25873.1"/>
    <property type="molecule type" value="Genomic_DNA"/>
</dbReference>
<dbReference type="Pfam" id="PF08765">
    <property type="entry name" value="Mor"/>
    <property type="match status" value="1"/>
</dbReference>
<dbReference type="InterPro" id="IPR009057">
    <property type="entry name" value="Homeodomain-like_sf"/>
</dbReference>
<evidence type="ECO:0000313" key="3">
    <source>
        <dbReference type="Proteomes" id="UP000184694"/>
    </source>
</evidence>
<keyword evidence="3" id="KW-1185">Reference proteome</keyword>
<dbReference type="AlphaFoldDB" id="A0A1N6I1K7"/>
<evidence type="ECO:0000259" key="1">
    <source>
        <dbReference type="Pfam" id="PF08765"/>
    </source>
</evidence>
<accession>A0A1N6I1K7</accession>
<protein>
    <submittedName>
        <fullName evidence="2">Mor transcription activator family protein</fullName>
    </submittedName>
</protein>
<dbReference type="STRING" id="1121457.SAMN02745161_2341"/>
<name>A0A1N6I1K7_9BACT</name>
<organism evidence="2 3">
    <name type="scientific">Halodesulfovibrio marinisediminis DSM 17456</name>
    <dbReference type="NCBI Taxonomy" id="1121457"/>
    <lineage>
        <taxon>Bacteria</taxon>
        <taxon>Pseudomonadati</taxon>
        <taxon>Thermodesulfobacteriota</taxon>
        <taxon>Desulfovibrionia</taxon>
        <taxon>Desulfovibrionales</taxon>
        <taxon>Desulfovibrionaceae</taxon>
        <taxon>Halodesulfovibrio</taxon>
    </lineage>
</organism>
<dbReference type="InterPro" id="IPR014875">
    <property type="entry name" value="Mor_transcription_activator"/>
</dbReference>